<evidence type="ECO:0000313" key="2">
    <source>
        <dbReference type="EMBL" id="KAH7977175.1"/>
    </source>
</evidence>
<feature type="region of interest" description="Disordered" evidence="1">
    <location>
        <begin position="160"/>
        <end position="182"/>
    </location>
</feature>
<organism evidence="2 3">
    <name type="scientific">Rhipicephalus microplus</name>
    <name type="common">Cattle tick</name>
    <name type="synonym">Boophilus microplus</name>
    <dbReference type="NCBI Taxonomy" id="6941"/>
    <lineage>
        <taxon>Eukaryota</taxon>
        <taxon>Metazoa</taxon>
        <taxon>Ecdysozoa</taxon>
        <taxon>Arthropoda</taxon>
        <taxon>Chelicerata</taxon>
        <taxon>Arachnida</taxon>
        <taxon>Acari</taxon>
        <taxon>Parasitiformes</taxon>
        <taxon>Ixodida</taxon>
        <taxon>Ixodoidea</taxon>
        <taxon>Ixodidae</taxon>
        <taxon>Rhipicephalinae</taxon>
        <taxon>Rhipicephalus</taxon>
        <taxon>Boophilus</taxon>
    </lineage>
</organism>
<gene>
    <name evidence="2" type="ORF">HPB51_026975</name>
</gene>
<keyword evidence="3" id="KW-1185">Reference proteome</keyword>
<comment type="caution">
    <text evidence="2">The sequence shown here is derived from an EMBL/GenBank/DDBJ whole genome shotgun (WGS) entry which is preliminary data.</text>
</comment>
<accession>A0A9J6D1F1</accession>
<dbReference type="Proteomes" id="UP000821866">
    <property type="component" value="Unassembled WGS sequence"/>
</dbReference>
<evidence type="ECO:0000256" key="1">
    <source>
        <dbReference type="SAM" id="MobiDB-lite"/>
    </source>
</evidence>
<reference evidence="2" key="2">
    <citation type="submission" date="2021-09" db="EMBL/GenBank/DDBJ databases">
        <authorList>
            <person name="Jia N."/>
            <person name="Wang J."/>
            <person name="Shi W."/>
            <person name="Du L."/>
            <person name="Sun Y."/>
            <person name="Zhan W."/>
            <person name="Jiang J."/>
            <person name="Wang Q."/>
            <person name="Zhang B."/>
            <person name="Ji P."/>
            <person name="Sakyi L.B."/>
            <person name="Cui X."/>
            <person name="Yuan T."/>
            <person name="Jiang B."/>
            <person name="Yang W."/>
            <person name="Lam T.T.-Y."/>
            <person name="Chang Q."/>
            <person name="Ding S."/>
            <person name="Wang X."/>
            <person name="Zhu J."/>
            <person name="Ruan X."/>
            <person name="Zhao L."/>
            <person name="Wei J."/>
            <person name="Que T."/>
            <person name="Du C."/>
            <person name="Cheng J."/>
            <person name="Dai P."/>
            <person name="Han X."/>
            <person name="Huang E."/>
            <person name="Gao Y."/>
            <person name="Liu J."/>
            <person name="Shao H."/>
            <person name="Ye R."/>
            <person name="Li L."/>
            <person name="Wei W."/>
            <person name="Wang X."/>
            <person name="Wang C."/>
            <person name="Huo Q."/>
            <person name="Li W."/>
            <person name="Guo W."/>
            <person name="Chen H."/>
            <person name="Chen S."/>
            <person name="Zhou L."/>
            <person name="Zhou L."/>
            <person name="Ni X."/>
            <person name="Tian J."/>
            <person name="Zhou Y."/>
            <person name="Sheng Y."/>
            <person name="Liu T."/>
            <person name="Pan Y."/>
            <person name="Xia L."/>
            <person name="Li J."/>
            <person name="Zhao F."/>
            <person name="Cao W."/>
        </authorList>
    </citation>
    <scope>NUCLEOTIDE SEQUENCE</scope>
    <source>
        <strain evidence="2">Rmic-2018</strain>
        <tissue evidence="2">Larvae</tissue>
    </source>
</reference>
<name>A0A9J6D1F1_RHIMP</name>
<sequence length="207" mass="22231">MAKVADTTPGFHGPSEAPAPPILVHGVQHHEGFVFQVSVNSRRAVGVLLGTGGLGLGTKRVSLVPLARQVTSVTCLYLPCYEPDSEVAIKLESYGTMLGIEQVRYKDCPSIQAGTRYLKMDMRLGNPLPNFARVRGHKATFKYRGVKHLCCVATKKATSRPNATPHIAPGAGSTGTAQTPAPNCADAVAELRPASTVPRRNCRMWQQ</sequence>
<reference evidence="2" key="1">
    <citation type="journal article" date="2020" name="Cell">
        <title>Large-Scale Comparative Analyses of Tick Genomes Elucidate Their Genetic Diversity and Vector Capacities.</title>
        <authorList>
            <consortium name="Tick Genome and Microbiome Consortium (TIGMIC)"/>
            <person name="Jia N."/>
            <person name="Wang J."/>
            <person name="Shi W."/>
            <person name="Du L."/>
            <person name="Sun Y."/>
            <person name="Zhan W."/>
            <person name="Jiang J.F."/>
            <person name="Wang Q."/>
            <person name="Zhang B."/>
            <person name="Ji P."/>
            <person name="Bell-Sakyi L."/>
            <person name="Cui X.M."/>
            <person name="Yuan T.T."/>
            <person name="Jiang B.G."/>
            <person name="Yang W.F."/>
            <person name="Lam T.T."/>
            <person name="Chang Q.C."/>
            <person name="Ding S.J."/>
            <person name="Wang X.J."/>
            <person name="Zhu J.G."/>
            <person name="Ruan X.D."/>
            <person name="Zhao L."/>
            <person name="Wei J.T."/>
            <person name="Ye R.Z."/>
            <person name="Que T.C."/>
            <person name="Du C.H."/>
            <person name="Zhou Y.H."/>
            <person name="Cheng J.X."/>
            <person name="Dai P.F."/>
            <person name="Guo W.B."/>
            <person name="Han X.H."/>
            <person name="Huang E.J."/>
            <person name="Li L.F."/>
            <person name="Wei W."/>
            <person name="Gao Y.C."/>
            <person name="Liu J.Z."/>
            <person name="Shao H.Z."/>
            <person name="Wang X."/>
            <person name="Wang C.C."/>
            <person name="Yang T.C."/>
            <person name="Huo Q.B."/>
            <person name="Li W."/>
            <person name="Chen H.Y."/>
            <person name="Chen S.E."/>
            <person name="Zhou L.G."/>
            <person name="Ni X.B."/>
            <person name="Tian J.H."/>
            <person name="Sheng Y."/>
            <person name="Liu T."/>
            <person name="Pan Y.S."/>
            <person name="Xia L.Y."/>
            <person name="Li J."/>
            <person name="Zhao F."/>
            <person name="Cao W.C."/>
        </authorList>
    </citation>
    <scope>NUCLEOTIDE SEQUENCE</scope>
    <source>
        <strain evidence="2">Rmic-2018</strain>
    </source>
</reference>
<dbReference type="EMBL" id="JABSTU010002584">
    <property type="protein sequence ID" value="KAH7977175.1"/>
    <property type="molecule type" value="Genomic_DNA"/>
</dbReference>
<protein>
    <submittedName>
        <fullName evidence="2">Uncharacterized protein</fullName>
    </submittedName>
</protein>
<evidence type="ECO:0000313" key="3">
    <source>
        <dbReference type="Proteomes" id="UP000821866"/>
    </source>
</evidence>
<proteinExistence type="predicted"/>
<dbReference type="AlphaFoldDB" id="A0A9J6D1F1"/>